<sequence>MSIEMDYSDKNSNYSSNGILSFTATKDATTELTLGNDSDLPSLLQPGQTYTTVIGASYGTSKDSVVGANLNANAYRDSQGKVIN</sequence>
<evidence type="ECO:0000313" key="2">
    <source>
        <dbReference type="Proteomes" id="UP000491237"/>
    </source>
</evidence>
<dbReference type="Proteomes" id="UP000491237">
    <property type="component" value="Unassembled WGS sequence"/>
</dbReference>
<protein>
    <submittedName>
        <fullName evidence="1">Uncharacterized protein</fullName>
    </submittedName>
</protein>
<name>A0A844EPU0_9LACO</name>
<gene>
    <name evidence="1" type="ORF">GKC44_14865</name>
</gene>
<accession>A0A844EPU0</accession>
<dbReference type="AlphaFoldDB" id="A0A844EPU0"/>
<dbReference type="EMBL" id="WKKY01001158">
    <property type="protein sequence ID" value="MSE22483.1"/>
    <property type="molecule type" value="Genomic_DNA"/>
</dbReference>
<evidence type="ECO:0000313" key="1">
    <source>
        <dbReference type="EMBL" id="MSE22483.1"/>
    </source>
</evidence>
<comment type="caution">
    <text evidence="1">The sequence shown here is derived from an EMBL/GenBank/DDBJ whole genome shotgun (WGS) entry which is preliminary data.</text>
</comment>
<organism evidence="1 2">
    <name type="scientific">Lentilactobacillus parabuchneri</name>
    <dbReference type="NCBI Taxonomy" id="152331"/>
    <lineage>
        <taxon>Bacteria</taxon>
        <taxon>Bacillati</taxon>
        <taxon>Bacillota</taxon>
        <taxon>Bacilli</taxon>
        <taxon>Lactobacillales</taxon>
        <taxon>Lactobacillaceae</taxon>
        <taxon>Lentilactobacillus</taxon>
    </lineage>
</organism>
<reference evidence="1 2" key="1">
    <citation type="submission" date="2019-11" db="EMBL/GenBank/DDBJ databases">
        <title>Draft Genome Sequence of Plant Growth-Promoting Rhizosphere-Associated Bacteria.</title>
        <authorList>
            <person name="Vasilyev I.Y."/>
            <person name="Radchenko V."/>
            <person name="Ilnitskaya E.V."/>
        </authorList>
    </citation>
    <scope>NUCLEOTIDE SEQUENCE [LARGE SCALE GENOMIC DNA]</scope>
    <source>
        <strain evidence="1 2">VRA_07sq_f</strain>
    </source>
</reference>
<proteinExistence type="predicted"/>